<dbReference type="GO" id="GO:0006886">
    <property type="term" value="P:intracellular protein transport"/>
    <property type="evidence" value="ECO:0007669"/>
    <property type="project" value="InterPro"/>
</dbReference>
<dbReference type="InterPro" id="IPR006925">
    <property type="entry name" value="Vps16_C"/>
</dbReference>
<evidence type="ECO:0000256" key="2">
    <source>
        <dbReference type="PIRNR" id="PIRNR007949"/>
    </source>
</evidence>
<dbReference type="GO" id="GO:0030897">
    <property type="term" value="C:HOPS complex"/>
    <property type="evidence" value="ECO:0007669"/>
    <property type="project" value="TreeGrafter"/>
</dbReference>
<accession>C4R3V3</accession>
<comment type="similarity">
    <text evidence="1 2">Belongs to the VPS16 family.</text>
</comment>
<evidence type="ECO:0000313" key="6">
    <source>
        <dbReference type="Proteomes" id="UP000000314"/>
    </source>
</evidence>
<dbReference type="SMR" id="C4R3V3"/>
<keyword evidence="6" id="KW-1185">Reference proteome</keyword>
<dbReference type="EMBL" id="FN392321">
    <property type="protein sequence ID" value="CAY70203.1"/>
    <property type="molecule type" value="Genomic_DNA"/>
</dbReference>
<dbReference type="GO" id="GO:0003779">
    <property type="term" value="F:actin binding"/>
    <property type="evidence" value="ECO:0007669"/>
    <property type="project" value="TreeGrafter"/>
</dbReference>
<feature type="domain" description="Vps16 C-terminal" evidence="3">
    <location>
        <begin position="483"/>
        <end position="791"/>
    </location>
</feature>
<dbReference type="GO" id="GO:0016197">
    <property type="term" value="P:endosomal transport"/>
    <property type="evidence" value="ECO:0007669"/>
    <property type="project" value="TreeGrafter"/>
</dbReference>
<dbReference type="Gene3D" id="1.10.150.780">
    <property type="entry name" value="Vps16, C-terminal region"/>
    <property type="match status" value="1"/>
</dbReference>
<evidence type="ECO:0000313" key="5">
    <source>
        <dbReference type="EMBL" id="CAY70203.1"/>
    </source>
</evidence>
<dbReference type="InParanoid" id="C4R3V3"/>
<evidence type="ECO:0000259" key="3">
    <source>
        <dbReference type="Pfam" id="PF04840"/>
    </source>
</evidence>
<dbReference type="GO" id="GO:0042144">
    <property type="term" value="P:vacuole fusion, non-autophagic"/>
    <property type="evidence" value="ECO:0007669"/>
    <property type="project" value="TreeGrafter"/>
</dbReference>
<dbReference type="OMA" id="RIPACLC"/>
<dbReference type="eggNOG" id="KOG2280">
    <property type="taxonomic scope" value="Eukaryota"/>
</dbReference>
<dbReference type="InterPro" id="IPR016534">
    <property type="entry name" value="VPS16"/>
</dbReference>
<evidence type="ECO:0000259" key="4">
    <source>
        <dbReference type="Pfam" id="PF04841"/>
    </source>
</evidence>
<reference evidence="5 6" key="1">
    <citation type="journal article" date="2009" name="Nat. Biotechnol.">
        <title>Genome sequence of the recombinant protein production host Pichia pastoris.</title>
        <authorList>
            <person name="De Schutter K."/>
            <person name="Lin Y.C."/>
            <person name="Tiels P."/>
            <person name="Van Hecke A."/>
            <person name="Glinka S."/>
            <person name="Weber-Lehmann J."/>
            <person name="Rouze P."/>
            <person name="Van de Peer Y."/>
            <person name="Callewaert N."/>
        </authorList>
    </citation>
    <scope>NUCLEOTIDE SEQUENCE [LARGE SCALE GENOMIC DNA]</scope>
    <source>
        <strain evidence="6">GS115 / ATCC 20864</strain>
    </source>
</reference>
<keyword evidence="2" id="KW-0653">Protein transport</keyword>
<dbReference type="FunCoup" id="C4R3V3">
    <property type="interactions" value="1096"/>
</dbReference>
<dbReference type="InterPro" id="IPR006926">
    <property type="entry name" value="Vps16_N"/>
</dbReference>
<dbReference type="RefSeq" id="XP_002492418.1">
    <property type="nucleotide sequence ID" value="XM_002492373.1"/>
</dbReference>
<dbReference type="GO" id="GO:0005768">
    <property type="term" value="C:endosome"/>
    <property type="evidence" value="ECO:0007669"/>
    <property type="project" value="TreeGrafter"/>
</dbReference>
<proteinExistence type="inferred from homology"/>
<feature type="domain" description="Vps16 N-terminal" evidence="4">
    <location>
        <begin position="4"/>
        <end position="388"/>
    </location>
</feature>
<dbReference type="PIRSF" id="PIRSF007949">
    <property type="entry name" value="VPS16"/>
    <property type="match status" value="1"/>
</dbReference>
<dbReference type="Proteomes" id="UP000000314">
    <property type="component" value="Chromosome 3"/>
</dbReference>
<dbReference type="GeneID" id="8200193"/>
<protein>
    <recommendedName>
        <fullName evidence="2">Probable vacuolar protein sorting-associated protein 16 homolog</fullName>
    </recommendedName>
</protein>
<organism evidence="5 6">
    <name type="scientific">Komagataella phaffii (strain GS115 / ATCC 20864)</name>
    <name type="common">Yeast</name>
    <name type="synonym">Pichia pastoris</name>
    <dbReference type="NCBI Taxonomy" id="644223"/>
    <lineage>
        <taxon>Eukaryota</taxon>
        <taxon>Fungi</taxon>
        <taxon>Dikarya</taxon>
        <taxon>Ascomycota</taxon>
        <taxon>Saccharomycotina</taxon>
        <taxon>Pichiomycetes</taxon>
        <taxon>Pichiales</taxon>
        <taxon>Pichiaceae</taxon>
        <taxon>Komagataella</taxon>
    </lineage>
</organism>
<gene>
    <name evidence="5" type="ordered locus">PAS_chr3_0210</name>
</gene>
<dbReference type="SUPFAM" id="SSF50978">
    <property type="entry name" value="WD40 repeat-like"/>
    <property type="match status" value="1"/>
</dbReference>
<evidence type="ECO:0000256" key="1">
    <source>
        <dbReference type="ARBA" id="ARBA00009250"/>
    </source>
</evidence>
<comment type="function">
    <text evidence="2">Essential for vacuolar protein sorting. Required for vacuole biogenesis, stability and to maintain vacuole morphology.</text>
</comment>
<dbReference type="KEGG" id="ppa:PAS_chr3_0210"/>
<dbReference type="PANTHER" id="PTHR12811">
    <property type="entry name" value="VACUOLAR PROTEIN SORTING VPS16"/>
    <property type="match status" value="1"/>
</dbReference>
<dbReference type="AlphaFoldDB" id="C4R3V3"/>
<dbReference type="InterPro" id="IPR036322">
    <property type="entry name" value="WD40_repeat_dom_sf"/>
</dbReference>
<dbReference type="PANTHER" id="PTHR12811:SF0">
    <property type="entry name" value="VACUOLAR PROTEIN SORTING-ASSOCIATED PROTEIN 16 HOMOLOG"/>
    <property type="match status" value="1"/>
</dbReference>
<keyword evidence="2" id="KW-0813">Transport</keyword>
<sequence>MNNPSLGWERLDTVFYRLRECYSPLQWDIELDEQPVAISNSAAAIAVFNSHSSHTSIDIFSGSGVLLNSIPWLLSNGQIVSMSWTDNEELLVVLQNGTIRKFSDLTSEFDEFGLNLPEDSIVQEAKFFQDGIVVLTNEKKFVFFSSFSQVPRHFTLNVDSIDCWNILYSDRVLQLFVSSNKSIHISTLTTETSVKFGQVITGIEFPPNGSFASLLTPDNLIIATSDLENLLSEFSHNFKHIRSMQWCSNDAVVLATNDELQVIGPGDDSISFYYENRPFIRSQNDGLTVLTQSKLEFLSRVANFTEETFRIGSTKASAILLDSIDQLDRHSPKADENLRIVKPNLVEAVDNCIRSASEEFDPQWQKKLLRAASFGKSILDFYSSEEFVEICNNLRVLNAVRQPEVGMFITYAQLLNYGHQGLIQSLIRRRLFLLASKICKFLSSFPDNIYFAWAKLKIKSSYNTNDKELSEIILDKLAETKRVSYTGLSEVAYNEGRVELAHLLLDHEPVLENQVPLLLQMGQDKNALLKSEQSGNVDLICSVLLRLYYKFSLSQFFILLSDSTDVSIGIFKDIIGSVKPDLLLEYYYQDDQLIKIAESNLLQDSTYSLDAETKRNRLLELLKAYEGKKFYENDVPIIESHLKLLNYQETLTNKFNHSFVAFSKIETISELARLDDEKLTETQKYAYQFGISSTQLYHSVVKSLAKSHQWDKLFQFAKSKKSPVGYELFFRECYLQNEKRQAGLYIGMCKELTYKARADLYLKIGEYRLAADEASKKKDIDLLQLVKDTAGSTNVGITRLIEDYVTRIG</sequence>
<dbReference type="Pfam" id="PF04840">
    <property type="entry name" value="Vps16_C"/>
    <property type="match status" value="1"/>
</dbReference>
<dbReference type="Pfam" id="PF04841">
    <property type="entry name" value="Vps16_N"/>
    <property type="match status" value="1"/>
</dbReference>
<dbReference type="InterPro" id="IPR038132">
    <property type="entry name" value="Vps16_C_sf"/>
</dbReference>
<dbReference type="STRING" id="644223.C4R3V3"/>
<dbReference type="HOGENOM" id="CLU_008909_1_0_1"/>
<name>C4R3V3_KOMPG</name>
<dbReference type="OrthoDB" id="1792at2759"/>